<comment type="catalytic activity">
    <reaction evidence="8">
        <text>L-threonyl-[protein] + ATP = O-phospho-L-threonyl-[protein] + ADP + H(+)</text>
        <dbReference type="Rhea" id="RHEA:46608"/>
        <dbReference type="Rhea" id="RHEA-COMP:11060"/>
        <dbReference type="Rhea" id="RHEA-COMP:11605"/>
        <dbReference type="ChEBI" id="CHEBI:15378"/>
        <dbReference type="ChEBI" id="CHEBI:30013"/>
        <dbReference type="ChEBI" id="CHEBI:30616"/>
        <dbReference type="ChEBI" id="CHEBI:61977"/>
        <dbReference type="ChEBI" id="CHEBI:456216"/>
        <dbReference type="EC" id="2.7.11.1"/>
    </reaction>
</comment>
<evidence type="ECO:0000256" key="5">
    <source>
        <dbReference type="ARBA" id="ARBA00022741"/>
    </source>
</evidence>
<evidence type="ECO:0000256" key="1">
    <source>
        <dbReference type="ARBA" id="ARBA00010886"/>
    </source>
</evidence>
<dbReference type="PROSITE" id="PS00107">
    <property type="entry name" value="PROTEIN_KINASE_ATP"/>
    <property type="match status" value="1"/>
</dbReference>
<evidence type="ECO:0000256" key="2">
    <source>
        <dbReference type="ARBA" id="ARBA00012513"/>
    </source>
</evidence>
<feature type="compositionally biased region" description="Polar residues" evidence="12">
    <location>
        <begin position="527"/>
        <end position="556"/>
    </location>
</feature>
<feature type="region of interest" description="Disordered" evidence="12">
    <location>
        <begin position="582"/>
        <end position="649"/>
    </location>
</feature>
<feature type="compositionally biased region" description="Polar residues" evidence="12">
    <location>
        <begin position="637"/>
        <end position="649"/>
    </location>
</feature>
<feature type="compositionally biased region" description="Low complexity" evidence="12">
    <location>
        <begin position="771"/>
        <end position="787"/>
    </location>
</feature>
<comment type="similarity">
    <text evidence="1">Belongs to the protein kinase superfamily. NEK Ser/Thr protein kinase family. NIMA subfamily.</text>
</comment>
<keyword evidence="3 14" id="KW-0723">Serine/threonine-protein kinase</keyword>
<keyword evidence="4" id="KW-0808">Transferase</keyword>
<feature type="binding site" evidence="10">
    <location>
        <position position="40"/>
    </location>
    <ligand>
        <name>ATP</name>
        <dbReference type="ChEBI" id="CHEBI:30616"/>
    </ligand>
</feature>
<feature type="domain" description="Protein kinase" evidence="13">
    <location>
        <begin position="11"/>
        <end position="283"/>
    </location>
</feature>
<evidence type="ECO:0000313" key="14">
    <source>
        <dbReference type="EMBL" id="KAF9941978.1"/>
    </source>
</evidence>
<feature type="region of interest" description="Disordered" evidence="12">
    <location>
        <begin position="405"/>
        <end position="441"/>
    </location>
</feature>
<feature type="compositionally biased region" description="Polar residues" evidence="12">
    <location>
        <begin position="484"/>
        <end position="515"/>
    </location>
</feature>
<evidence type="ECO:0000256" key="12">
    <source>
        <dbReference type="SAM" id="MobiDB-lite"/>
    </source>
</evidence>
<dbReference type="AlphaFoldDB" id="A0A9P6INT2"/>
<feature type="compositionally biased region" description="Polar residues" evidence="12">
    <location>
        <begin position="788"/>
        <end position="820"/>
    </location>
</feature>
<feature type="compositionally biased region" description="Basic and acidic residues" evidence="12">
    <location>
        <begin position="826"/>
        <end position="846"/>
    </location>
</feature>
<evidence type="ECO:0000256" key="8">
    <source>
        <dbReference type="ARBA" id="ARBA00047899"/>
    </source>
</evidence>
<feature type="compositionally biased region" description="Polar residues" evidence="12">
    <location>
        <begin position="666"/>
        <end position="701"/>
    </location>
</feature>
<protein>
    <recommendedName>
        <fullName evidence="2">non-specific serine/threonine protein kinase</fullName>
        <ecNumber evidence="2">2.7.11.1</ecNumber>
    </recommendedName>
</protein>
<dbReference type="Pfam" id="PF00069">
    <property type="entry name" value="Pkinase"/>
    <property type="match status" value="1"/>
</dbReference>
<comment type="caution">
    <text evidence="14">The sequence shown here is derived from an EMBL/GenBank/DDBJ whole genome shotgun (WGS) entry which is preliminary data.</text>
</comment>
<evidence type="ECO:0000256" key="9">
    <source>
        <dbReference type="ARBA" id="ARBA00048679"/>
    </source>
</evidence>
<feature type="region of interest" description="Disordered" evidence="12">
    <location>
        <begin position="666"/>
        <end position="878"/>
    </location>
</feature>
<dbReference type="CDD" id="cd08217">
    <property type="entry name" value="STKc_Nek2"/>
    <property type="match status" value="1"/>
</dbReference>
<feature type="compositionally biased region" description="Polar residues" evidence="12">
    <location>
        <begin position="432"/>
        <end position="441"/>
    </location>
</feature>
<evidence type="ECO:0000256" key="11">
    <source>
        <dbReference type="SAM" id="Coils"/>
    </source>
</evidence>
<feature type="region of interest" description="Disordered" evidence="12">
    <location>
        <begin position="458"/>
        <end position="477"/>
    </location>
</feature>
<feature type="compositionally biased region" description="Low complexity" evidence="12">
    <location>
        <begin position="516"/>
        <end position="526"/>
    </location>
</feature>
<sequence>MQQDVFHMDDYEALESIGSGSFGLIRKVRRKSDGKILARKEIDYRRMSQKEKEQLVAEVNILRDLKHPNIVEFLERVIDRENSFIYILMEYCEGGDLAAVIKRHREKMILIPEVFVWNIMTQLILALHECHCGVTKGNESDQPTSRPILHRDLKPDNVFLDSKKNVKLGDFGLSRSLTNPQRAFAQTYVGTPYYMSPELITDSSYDIKSDIWSLGCIVFEMCALEPPFLADTQAELNAKIKLGRIPMLPPQYSQELGLIVRAMLQVNPRKRPTTTELLSNPRIRNTSEDIELKRRTSELEVVQRSLMERENRIKEREAFFAGLEKNFKAADQRLREMETALNSREETIRAMESTLSEREKKLSWEQQRLDELRRELTQEQERRRIALSQKALSDKHSEPMAIDQANPQAGVNGKSSATTATASTSQLPFMPSMTQPTNPTSTLEQYFNTRALSMALAADPAHTAKTTPRRKSGLSAGRYSLQTTNNYRATGATGPNANGSLTRPTISPLTGTLDNGTSQTSGQSSGVSIGNQRLNTHGLSVDSTDNPSTTSISLSGQPVSYQGIGGMESRLSAKFVLTPGLNFEGSANPTVTPSPVDPRRLRSKSKSTSTLIASMSSTSLSSMPAANPSNGAPSAATESANPSSTVPSTSTFNFTPAIPVKALPSASSTLNSQGSTSANIQVSATSEPTFQRPATPSNGTNFLRPAAPTNGSSGRNLASLPPQSSSSSSSSAINTYSSRRAHTPGMTPSISHMRSNPTLTSASSRSSDLGTTTAAAPSTSAVNTPASNNGQLPSMRNATSNGSSSQDLSSTPPKSQNVTPMANERTNLDRTPEIARQESEDFRMEWDDIPSPFIKKTFMRPPPSGAGGSSFSRKLFGS</sequence>
<dbReference type="Gene3D" id="1.10.510.10">
    <property type="entry name" value="Transferase(Phosphotransferase) domain 1"/>
    <property type="match status" value="1"/>
</dbReference>
<dbReference type="GO" id="GO:0004674">
    <property type="term" value="F:protein serine/threonine kinase activity"/>
    <property type="evidence" value="ECO:0007669"/>
    <property type="project" value="UniProtKB-KW"/>
</dbReference>
<evidence type="ECO:0000256" key="3">
    <source>
        <dbReference type="ARBA" id="ARBA00022527"/>
    </source>
</evidence>
<dbReference type="InterPro" id="IPR011009">
    <property type="entry name" value="Kinase-like_dom_sf"/>
</dbReference>
<feature type="compositionally biased region" description="Polar residues" evidence="12">
    <location>
        <begin position="746"/>
        <end position="770"/>
    </location>
</feature>
<feature type="region of interest" description="Disordered" evidence="12">
    <location>
        <begin position="484"/>
        <end position="556"/>
    </location>
</feature>
<dbReference type="FunFam" id="3.30.200.20:FF:000097">
    <property type="entry name" value="Probable serine/threonine-protein kinase nek1"/>
    <property type="match status" value="1"/>
</dbReference>
<evidence type="ECO:0000256" key="10">
    <source>
        <dbReference type="PROSITE-ProRule" id="PRU10141"/>
    </source>
</evidence>
<dbReference type="PROSITE" id="PS00108">
    <property type="entry name" value="PROTEIN_KINASE_ST"/>
    <property type="match status" value="1"/>
</dbReference>
<name>A0A9P6INT2_9FUNG</name>
<evidence type="ECO:0000259" key="13">
    <source>
        <dbReference type="PROSITE" id="PS50011"/>
    </source>
</evidence>
<dbReference type="EC" id="2.7.11.1" evidence="2"/>
<evidence type="ECO:0000256" key="4">
    <source>
        <dbReference type="ARBA" id="ARBA00022679"/>
    </source>
</evidence>
<evidence type="ECO:0000256" key="6">
    <source>
        <dbReference type="ARBA" id="ARBA00022777"/>
    </source>
</evidence>
<dbReference type="Gene3D" id="3.30.200.20">
    <property type="entry name" value="Phosphorylase Kinase, domain 1"/>
    <property type="match status" value="2"/>
</dbReference>
<dbReference type="InterPro" id="IPR051131">
    <property type="entry name" value="NEK_Ser/Thr_kinase_NIMA"/>
</dbReference>
<keyword evidence="11" id="KW-0175">Coiled coil</keyword>
<gene>
    <name evidence="14" type="primary">KIN3</name>
    <name evidence="14" type="ORF">BGZ65_000079</name>
</gene>
<dbReference type="SMART" id="SM00220">
    <property type="entry name" value="S_TKc"/>
    <property type="match status" value="1"/>
</dbReference>
<keyword evidence="5 10" id="KW-0547">Nucleotide-binding</keyword>
<dbReference type="OrthoDB" id="10250725at2759"/>
<dbReference type="InterPro" id="IPR017441">
    <property type="entry name" value="Protein_kinase_ATP_BS"/>
</dbReference>
<accession>A0A9P6INT2</accession>
<reference evidence="14" key="1">
    <citation type="journal article" date="2020" name="Fungal Divers.">
        <title>Resolving the Mortierellaceae phylogeny through synthesis of multi-gene phylogenetics and phylogenomics.</title>
        <authorList>
            <person name="Vandepol N."/>
            <person name="Liber J."/>
            <person name="Desiro A."/>
            <person name="Na H."/>
            <person name="Kennedy M."/>
            <person name="Barry K."/>
            <person name="Grigoriev I.V."/>
            <person name="Miller A.N."/>
            <person name="O'Donnell K."/>
            <person name="Stajich J.E."/>
            <person name="Bonito G."/>
        </authorList>
    </citation>
    <scope>NUCLEOTIDE SEQUENCE</scope>
    <source>
        <strain evidence="14">MES-2147</strain>
    </source>
</reference>
<dbReference type="SUPFAM" id="SSF56112">
    <property type="entry name" value="Protein kinase-like (PK-like)"/>
    <property type="match status" value="1"/>
</dbReference>
<dbReference type="PANTHER" id="PTHR44899:SF10">
    <property type="entry name" value="NIMA-RELATED KINASE 2"/>
    <property type="match status" value="1"/>
</dbReference>
<dbReference type="InterPro" id="IPR008271">
    <property type="entry name" value="Ser/Thr_kinase_AS"/>
</dbReference>
<dbReference type="EMBL" id="JAAAHW010009384">
    <property type="protein sequence ID" value="KAF9941978.1"/>
    <property type="molecule type" value="Genomic_DNA"/>
</dbReference>
<proteinExistence type="inferred from homology"/>
<dbReference type="InterPro" id="IPR000719">
    <property type="entry name" value="Prot_kinase_dom"/>
</dbReference>
<dbReference type="PROSITE" id="PS50011">
    <property type="entry name" value="PROTEIN_KINASE_DOM"/>
    <property type="match status" value="1"/>
</dbReference>
<keyword evidence="6 14" id="KW-0418">Kinase</keyword>
<organism evidence="14 15">
    <name type="scientific">Modicella reniformis</name>
    <dbReference type="NCBI Taxonomy" id="1440133"/>
    <lineage>
        <taxon>Eukaryota</taxon>
        <taxon>Fungi</taxon>
        <taxon>Fungi incertae sedis</taxon>
        <taxon>Mucoromycota</taxon>
        <taxon>Mortierellomycotina</taxon>
        <taxon>Mortierellomycetes</taxon>
        <taxon>Mortierellales</taxon>
        <taxon>Mortierellaceae</taxon>
        <taxon>Modicella</taxon>
    </lineage>
</organism>
<keyword evidence="7 10" id="KW-0067">ATP-binding</keyword>
<keyword evidence="15" id="KW-1185">Reference proteome</keyword>
<feature type="coiled-coil region" evidence="11">
    <location>
        <begin position="320"/>
        <end position="389"/>
    </location>
</feature>
<dbReference type="GO" id="GO:0005524">
    <property type="term" value="F:ATP binding"/>
    <property type="evidence" value="ECO:0007669"/>
    <property type="project" value="UniProtKB-UniRule"/>
</dbReference>
<feature type="compositionally biased region" description="Low complexity" evidence="12">
    <location>
        <begin position="606"/>
        <end position="636"/>
    </location>
</feature>
<evidence type="ECO:0000313" key="15">
    <source>
        <dbReference type="Proteomes" id="UP000749646"/>
    </source>
</evidence>
<comment type="catalytic activity">
    <reaction evidence="9">
        <text>L-seryl-[protein] + ATP = O-phospho-L-seryl-[protein] + ADP + H(+)</text>
        <dbReference type="Rhea" id="RHEA:17989"/>
        <dbReference type="Rhea" id="RHEA-COMP:9863"/>
        <dbReference type="Rhea" id="RHEA-COMP:11604"/>
        <dbReference type="ChEBI" id="CHEBI:15378"/>
        <dbReference type="ChEBI" id="CHEBI:29999"/>
        <dbReference type="ChEBI" id="CHEBI:30616"/>
        <dbReference type="ChEBI" id="CHEBI:83421"/>
        <dbReference type="ChEBI" id="CHEBI:456216"/>
        <dbReference type="EC" id="2.7.11.1"/>
    </reaction>
</comment>
<evidence type="ECO:0000256" key="7">
    <source>
        <dbReference type="ARBA" id="ARBA00022840"/>
    </source>
</evidence>
<dbReference type="PANTHER" id="PTHR44899">
    <property type="entry name" value="CAMK FAMILY PROTEIN KINASE"/>
    <property type="match status" value="1"/>
</dbReference>
<dbReference type="Proteomes" id="UP000749646">
    <property type="component" value="Unassembled WGS sequence"/>
</dbReference>
<feature type="compositionally biased region" description="Low complexity" evidence="12">
    <location>
        <begin position="415"/>
        <end position="425"/>
    </location>
</feature>